<dbReference type="GO" id="GO:0030833">
    <property type="term" value="P:regulation of actin filament polymerization"/>
    <property type="evidence" value="ECO:0007669"/>
    <property type="project" value="InterPro"/>
</dbReference>
<accession>A0AAN7EJX5</accession>
<organism evidence="1 2">
    <name type="scientific">Quercus rubra</name>
    <name type="common">Northern red oak</name>
    <name type="synonym">Quercus borealis</name>
    <dbReference type="NCBI Taxonomy" id="3512"/>
    <lineage>
        <taxon>Eukaryota</taxon>
        <taxon>Viridiplantae</taxon>
        <taxon>Streptophyta</taxon>
        <taxon>Embryophyta</taxon>
        <taxon>Tracheophyta</taxon>
        <taxon>Spermatophyta</taxon>
        <taxon>Magnoliopsida</taxon>
        <taxon>eudicotyledons</taxon>
        <taxon>Gunneridae</taxon>
        <taxon>Pentapetalae</taxon>
        <taxon>rosids</taxon>
        <taxon>fabids</taxon>
        <taxon>Fagales</taxon>
        <taxon>Fagaceae</taxon>
        <taxon>Quercus</taxon>
    </lineage>
</organism>
<sequence length="71" mass="8165">MQLMLLLSKGEGFPLKSSCQRYFKKGSCNSGFREAVDILKHTHELLSKDLSIDSFSLIMHEMQENLSRVIF</sequence>
<reference evidence="1 2" key="1">
    <citation type="journal article" date="2023" name="G3 (Bethesda)">
        <title>A haplotype-resolved chromosome-scale genome for Quercus rubra L. provides insights into the genetics of adaptive traits for red oak species.</title>
        <authorList>
            <person name="Kapoor B."/>
            <person name="Jenkins J."/>
            <person name="Schmutz J."/>
            <person name="Zhebentyayeva T."/>
            <person name="Kuelheim C."/>
            <person name="Coggeshall M."/>
            <person name="Heim C."/>
            <person name="Lasky J.R."/>
            <person name="Leites L."/>
            <person name="Islam-Faridi N."/>
            <person name="Romero-Severson J."/>
            <person name="DeLeo V.L."/>
            <person name="Lucas S.M."/>
            <person name="Lazic D."/>
            <person name="Gailing O."/>
            <person name="Carlson J."/>
            <person name="Staton M."/>
        </authorList>
    </citation>
    <scope>NUCLEOTIDE SEQUENCE [LARGE SCALE GENOMIC DNA]</scope>
    <source>
        <strain evidence="1">Pseudo-F2</strain>
    </source>
</reference>
<dbReference type="GO" id="GO:0031267">
    <property type="term" value="F:small GTPase binding"/>
    <property type="evidence" value="ECO:0007669"/>
    <property type="project" value="InterPro"/>
</dbReference>
<protein>
    <submittedName>
        <fullName evidence="1">Uncharacterized protein</fullName>
    </submittedName>
</protein>
<gene>
    <name evidence="1" type="ORF">RGQ29_031176</name>
</gene>
<evidence type="ECO:0000313" key="1">
    <source>
        <dbReference type="EMBL" id="KAK4573093.1"/>
    </source>
</evidence>
<dbReference type="Pfam" id="PF05994">
    <property type="entry name" value="FragX_IP"/>
    <property type="match status" value="1"/>
</dbReference>
<proteinExistence type="predicted"/>
<evidence type="ECO:0000313" key="2">
    <source>
        <dbReference type="Proteomes" id="UP001324115"/>
    </source>
</evidence>
<dbReference type="Proteomes" id="UP001324115">
    <property type="component" value="Unassembled WGS sequence"/>
</dbReference>
<keyword evidence="2" id="KW-1185">Reference proteome</keyword>
<comment type="caution">
    <text evidence="1">The sequence shown here is derived from an EMBL/GenBank/DDBJ whole genome shotgun (WGS) entry which is preliminary data.</text>
</comment>
<name>A0AAN7EJX5_QUERU</name>
<dbReference type="InterPro" id="IPR008081">
    <property type="entry name" value="Cytoplasmic_FMR1-int"/>
</dbReference>
<dbReference type="EMBL" id="JAXUIC010000009">
    <property type="protein sequence ID" value="KAK4573093.1"/>
    <property type="molecule type" value="Genomic_DNA"/>
</dbReference>
<dbReference type="AlphaFoldDB" id="A0AAN7EJX5"/>